<dbReference type="Proteomes" id="UP000664056">
    <property type="component" value="Unassembled WGS sequence"/>
</dbReference>
<evidence type="ECO:0000313" key="1">
    <source>
        <dbReference type="EMBL" id="MBN8124515.1"/>
    </source>
</evidence>
<name>A0AAW4HHH4_VIBVL</name>
<reference evidence="1" key="1">
    <citation type="submission" date="2021-03" db="EMBL/GenBank/DDBJ databases">
        <title>Study of the foodborne Vibrio vulnificus isolates from China.</title>
        <authorList>
            <person name="Zheng Z."/>
            <person name="Ye L."/>
        </authorList>
    </citation>
    <scope>NUCLEOTIDE SEQUENCE</scope>
    <source>
        <strain evidence="1">Vv1582</strain>
    </source>
</reference>
<proteinExistence type="predicted"/>
<protein>
    <submittedName>
        <fullName evidence="1">DUF3265 domain-containing protein</fullName>
    </submittedName>
</protein>
<accession>A0AAW4HHH4</accession>
<evidence type="ECO:0000313" key="2">
    <source>
        <dbReference type="Proteomes" id="UP000664056"/>
    </source>
</evidence>
<gene>
    <name evidence="1" type="ORF">J0J18_22630</name>
</gene>
<dbReference type="AlphaFoldDB" id="A0AAW4HHH4"/>
<organism evidence="1 2">
    <name type="scientific">Vibrio vulnificus</name>
    <dbReference type="NCBI Taxonomy" id="672"/>
    <lineage>
        <taxon>Bacteria</taxon>
        <taxon>Pseudomonadati</taxon>
        <taxon>Pseudomonadota</taxon>
        <taxon>Gammaproteobacteria</taxon>
        <taxon>Vibrionales</taxon>
        <taxon>Vibrionaceae</taxon>
        <taxon>Vibrio</taxon>
    </lineage>
</organism>
<sequence length="59" mass="6765">MTRRLRGIHAAWHFWFTVSFGGESGLRKLGLCGTHPLTQRYVLSIKGDIEYELIVKCTN</sequence>
<comment type="caution">
    <text evidence="1">The sequence shown here is derived from an EMBL/GenBank/DDBJ whole genome shotgun (WGS) entry which is preliminary data.</text>
</comment>
<dbReference type="EMBL" id="JAFKOQ010000040">
    <property type="protein sequence ID" value="MBN8124515.1"/>
    <property type="molecule type" value="Genomic_DNA"/>
</dbReference>